<evidence type="ECO:0000256" key="10">
    <source>
        <dbReference type="RuleBase" id="RU003733"/>
    </source>
</evidence>
<dbReference type="CDD" id="cd07786">
    <property type="entry name" value="FGGY_EcGK_like"/>
    <property type="match status" value="1"/>
</dbReference>
<feature type="binding site" evidence="9">
    <location>
        <position position="83"/>
    </location>
    <ligand>
        <name>glycerol</name>
        <dbReference type="ChEBI" id="CHEBI:17754"/>
    </ligand>
</feature>
<dbReference type="EC" id="2.7.1.30" evidence="9"/>
<evidence type="ECO:0000259" key="12">
    <source>
        <dbReference type="Pfam" id="PF02782"/>
    </source>
</evidence>
<dbReference type="NCBIfam" id="TIGR01311">
    <property type="entry name" value="glycerol_kin"/>
    <property type="match status" value="1"/>
</dbReference>
<evidence type="ECO:0000256" key="5">
    <source>
        <dbReference type="ARBA" id="ARBA00022777"/>
    </source>
</evidence>
<dbReference type="PIRSF" id="PIRSF000538">
    <property type="entry name" value="GlpK"/>
    <property type="match status" value="1"/>
</dbReference>
<feature type="binding site" evidence="9">
    <location>
        <position position="82"/>
    </location>
    <ligand>
        <name>sn-glycerol 3-phosphate</name>
        <dbReference type="ChEBI" id="CHEBI:57597"/>
    </ligand>
</feature>
<dbReference type="GO" id="GO:0006072">
    <property type="term" value="P:glycerol-3-phosphate metabolic process"/>
    <property type="evidence" value="ECO:0007669"/>
    <property type="project" value="InterPro"/>
</dbReference>
<feature type="binding site" evidence="9">
    <location>
        <position position="266"/>
    </location>
    <ligand>
        <name>ATP</name>
        <dbReference type="ChEBI" id="CHEBI:30616"/>
    </ligand>
</feature>
<dbReference type="Gene3D" id="3.30.420.40">
    <property type="match status" value="2"/>
</dbReference>
<dbReference type="GO" id="GO:0005524">
    <property type="term" value="F:ATP binding"/>
    <property type="evidence" value="ECO:0007669"/>
    <property type="project" value="UniProtKB-UniRule"/>
</dbReference>
<feature type="binding site" evidence="9">
    <location>
        <position position="415"/>
    </location>
    <ligand>
        <name>ADP</name>
        <dbReference type="ChEBI" id="CHEBI:456216"/>
    </ligand>
</feature>
<feature type="binding site" evidence="9">
    <location>
        <position position="13"/>
    </location>
    <ligand>
        <name>ATP</name>
        <dbReference type="ChEBI" id="CHEBI:30616"/>
    </ligand>
</feature>
<evidence type="ECO:0000256" key="3">
    <source>
        <dbReference type="ARBA" id="ARBA00022679"/>
    </source>
</evidence>
<evidence type="ECO:0000313" key="14">
    <source>
        <dbReference type="Proteomes" id="UP000544872"/>
    </source>
</evidence>
<feature type="binding site" evidence="9">
    <location>
        <position position="14"/>
    </location>
    <ligand>
        <name>ATP</name>
        <dbReference type="ChEBI" id="CHEBI:30616"/>
    </ligand>
</feature>
<dbReference type="Pfam" id="PF02782">
    <property type="entry name" value="FGGY_C"/>
    <property type="match status" value="1"/>
</dbReference>
<keyword evidence="4 9" id="KW-0547">Nucleotide-binding</keyword>
<evidence type="ECO:0000256" key="2">
    <source>
        <dbReference type="ARBA" id="ARBA00009156"/>
    </source>
</evidence>
<evidence type="ECO:0000313" key="13">
    <source>
        <dbReference type="EMBL" id="MBB6209544.1"/>
    </source>
</evidence>
<feature type="binding site" evidence="9">
    <location>
        <position position="244"/>
    </location>
    <ligand>
        <name>sn-glycerol 3-phosphate</name>
        <dbReference type="ChEBI" id="CHEBI:57597"/>
    </ligand>
</feature>
<organism evidence="13 14">
    <name type="scientific">Novispirillum itersonii</name>
    <name type="common">Aquaspirillum itersonii</name>
    <dbReference type="NCBI Taxonomy" id="189"/>
    <lineage>
        <taxon>Bacteria</taxon>
        <taxon>Pseudomonadati</taxon>
        <taxon>Pseudomonadota</taxon>
        <taxon>Alphaproteobacteria</taxon>
        <taxon>Rhodospirillales</taxon>
        <taxon>Novispirillaceae</taxon>
        <taxon>Novispirillum</taxon>
    </lineage>
</organism>
<dbReference type="PANTHER" id="PTHR10196">
    <property type="entry name" value="SUGAR KINASE"/>
    <property type="match status" value="1"/>
</dbReference>
<dbReference type="InterPro" id="IPR000577">
    <property type="entry name" value="Carb_kinase_FGGY"/>
</dbReference>
<keyword evidence="5 9" id="KW-0418">Kinase</keyword>
<evidence type="ECO:0000256" key="6">
    <source>
        <dbReference type="ARBA" id="ARBA00022798"/>
    </source>
</evidence>
<feature type="binding site" evidence="9">
    <location>
        <position position="266"/>
    </location>
    <ligand>
        <name>ADP</name>
        <dbReference type="ChEBI" id="CHEBI:456216"/>
    </ligand>
</feature>
<feature type="binding site" evidence="9">
    <location>
        <position position="12"/>
    </location>
    <ligand>
        <name>ATP</name>
        <dbReference type="ChEBI" id="CHEBI:30616"/>
    </ligand>
</feature>
<dbReference type="Pfam" id="PF00370">
    <property type="entry name" value="FGGY_N"/>
    <property type="match status" value="1"/>
</dbReference>
<dbReference type="SUPFAM" id="SSF53067">
    <property type="entry name" value="Actin-like ATPase domain"/>
    <property type="match status" value="2"/>
</dbReference>
<dbReference type="PROSITE" id="PS00933">
    <property type="entry name" value="FGGY_KINASES_1"/>
    <property type="match status" value="1"/>
</dbReference>
<feature type="domain" description="Carbohydrate kinase FGGY C-terminal" evidence="12">
    <location>
        <begin position="261"/>
        <end position="454"/>
    </location>
</feature>
<evidence type="ECO:0000256" key="9">
    <source>
        <dbReference type="HAMAP-Rule" id="MF_00186"/>
    </source>
</evidence>
<dbReference type="EMBL" id="JACIIX010000002">
    <property type="protein sequence ID" value="MBB6209544.1"/>
    <property type="molecule type" value="Genomic_DNA"/>
</dbReference>
<dbReference type="AlphaFoldDB" id="A0A7W9ZGC2"/>
<dbReference type="GO" id="GO:0019563">
    <property type="term" value="P:glycerol catabolic process"/>
    <property type="evidence" value="ECO:0007669"/>
    <property type="project" value="UniProtKB-UniRule"/>
</dbReference>
<accession>A0A7W9ZGC2</accession>
<dbReference type="InterPro" id="IPR043129">
    <property type="entry name" value="ATPase_NBD"/>
</dbReference>
<dbReference type="GO" id="GO:0005829">
    <property type="term" value="C:cytosol"/>
    <property type="evidence" value="ECO:0007669"/>
    <property type="project" value="TreeGrafter"/>
</dbReference>
<feature type="binding site" evidence="9">
    <location>
        <position position="83"/>
    </location>
    <ligand>
        <name>sn-glycerol 3-phosphate</name>
        <dbReference type="ChEBI" id="CHEBI:57597"/>
    </ligand>
</feature>
<dbReference type="InterPro" id="IPR018485">
    <property type="entry name" value="FGGY_C"/>
</dbReference>
<keyword evidence="6 9" id="KW-0319">Glycerol metabolism</keyword>
<evidence type="ECO:0000256" key="4">
    <source>
        <dbReference type="ARBA" id="ARBA00022741"/>
    </source>
</evidence>
<comment type="caution">
    <text evidence="13">The sequence shown here is derived from an EMBL/GenBank/DDBJ whole genome shotgun (WGS) entry which is preliminary data.</text>
</comment>
<comment type="function">
    <text evidence="9">Key enzyme in the regulation of glycerol uptake and metabolism. Catalyzes the phosphorylation of glycerol to yield sn-glycerol 3-phosphate.</text>
</comment>
<feature type="binding site" evidence="9">
    <location>
        <position position="309"/>
    </location>
    <ligand>
        <name>ADP</name>
        <dbReference type="ChEBI" id="CHEBI:456216"/>
    </ligand>
</feature>
<keyword evidence="7 9" id="KW-0067">ATP-binding</keyword>
<feature type="domain" description="Carbohydrate kinase FGGY N-terminal" evidence="11">
    <location>
        <begin position="4"/>
        <end position="251"/>
    </location>
</feature>
<comment type="caution">
    <text evidence="9">Lacks conserved residue(s) required for the propagation of feature annotation.</text>
</comment>
<dbReference type="Proteomes" id="UP000544872">
    <property type="component" value="Unassembled WGS sequence"/>
</dbReference>
<name>A0A7W9ZGC2_NOVIT</name>
<feature type="binding site" evidence="9">
    <location>
        <position position="313"/>
    </location>
    <ligand>
        <name>ATP</name>
        <dbReference type="ChEBI" id="CHEBI:30616"/>
    </ligand>
</feature>
<comment type="activity regulation">
    <text evidence="9">Inhibited by fructose 1,6-bisphosphate (FBP).</text>
</comment>
<dbReference type="InterPro" id="IPR018483">
    <property type="entry name" value="Carb_kinase_FGGY_CS"/>
</dbReference>
<comment type="catalytic activity">
    <reaction evidence="8 9">
        <text>glycerol + ATP = sn-glycerol 3-phosphate + ADP + H(+)</text>
        <dbReference type="Rhea" id="RHEA:21644"/>
        <dbReference type="ChEBI" id="CHEBI:15378"/>
        <dbReference type="ChEBI" id="CHEBI:17754"/>
        <dbReference type="ChEBI" id="CHEBI:30616"/>
        <dbReference type="ChEBI" id="CHEBI:57597"/>
        <dbReference type="ChEBI" id="CHEBI:456216"/>
        <dbReference type="EC" id="2.7.1.30"/>
    </reaction>
</comment>
<feature type="binding site" evidence="9">
    <location>
        <position position="82"/>
    </location>
    <ligand>
        <name>glycerol</name>
        <dbReference type="ChEBI" id="CHEBI:17754"/>
    </ligand>
</feature>
<dbReference type="PANTHER" id="PTHR10196:SF78">
    <property type="entry name" value="GLYCEROL KINASE"/>
    <property type="match status" value="1"/>
</dbReference>
<evidence type="ECO:0000256" key="1">
    <source>
        <dbReference type="ARBA" id="ARBA00005190"/>
    </source>
</evidence>
<reference evidence="13 14" key="1">
    <citation type="submission" date="2020-08" db="EMBL/GenBank/DDBJ databases">
        <title>Genomic Encyclopedia of Type Strains, Phase IV (KMG-IV): sequencing the most valuable type-strain genomes for metagenomic binning, comparative biology and taxonomic classification.</title>
        <authorList>
            <person name="Goeker M."/>
        </authorList>
    </citation>
    <scope>NUCLEOTIDE SEQUENCE [LARGE SCALE GENOMIC DNA]</scope>
    <source>
        <strain evidence="13 14">DSM 11590</strain>
    </source>
</reference>
<keyword evidence="14" id="KW-1185">Reference proteome</keyword>
<gene>
    <name evidence="9" type="primary">glpK</name>
    <name evidence="13" type="ORF">FHS48_000946</name>
</gene>
<dbReference type="FunFam" id="3.30.420.40:FF:000007">
    <property type="entry name" value="Glycerol kinase"/>
    <property type="match status" value="1"/>
</dbReference>
<feature type="binding site" evidence="9">
    <location>
        <position position="245"/>
    </location>
    <ligand>
        <name>glycerol</name>
        <dbReference type="ChEBI" id="CHEBI:17754"/>
    </ligand>
</feature>
<evidence type="ECO:0000256" key="7">
    <source>
        <dbReference type="ARBA" id="ARBA00022840"/>
    </source>
</evidence>
<proteinExistence type="inferred from homology"/>
<dbReference type="UniPathway" id="UPA00618">
    <property type="reaction ID" value="UER00672"/>
</dbReference>
<comment type="pathway">
    <text evidence="1 9">Polyol metabolism; glycerol degradation via glycerol kinase pathway; sn-glycerol 3-phosphate from glycerol: step 1/1.</text>
</comment>
<feature type="binding site" evidence="9">
    <location>
        <position position="309"/>
    </location>
    <ligand>
        <name>ATP</name>
        <dbReference type="ChEBI" id="CHEBI:30616"/>
    </ligand>
</feature>
<feature type="binding site" evidence="9">
    <location>
        <position position="134"/>
    </location>
    <ligand>
        <name>glycerol</name>
        <dbReference type="ChEBI" id="CHEBI:17754"/>
    </ligand>
</feature>
<dbReference type="PROSITE" id="PS00445">
    <property type="entry name" value="FGGY_KINASES_2"/>
    <property type="match status" value="1"/>
</dbReference>
<dbReference type="GO" id="GO:0004370">
    <property type="term" value="F:glycerol kinase activity"/>
    <property type="evidence" value="ECO:0007669"/>
    <property type="project" value="UniProtKB-UniRule"/>
</dbReference>
<protein>
    <recommendedName>
        <fullName evidence="9">Glycerol kinase</fullName>
        <ecNumber evidence="9">2.7.1.30</ecNumber>
    </recommendedName>
    <alternativeName>
        <fullName evidence="9">ATP:glycerol 3-phosphotransferase</fullName>
    </alternativeName>
    <alternativeName>
        <fullName evidence="9">Glycerokinase</fullName>
        <shortName evidence="9">GK</shortName>
    </alternativeName>
</protein>
<keyword evidence="3 9" id="KW-0808">Transferase</keyword>
<feature type="binding site" evidence="9">
    <location>
        <position position="134"/>
    </location>
    <ligand>
        <name>sn-glycerol 3-phosphate</name>
        <dbReference type="ChEBI" id="CHEBI:57597"/>
    </ligand>
</feature>
<feature type="binding site" evidence="9">
    <location>
        <position position="244"/>
    </location>
    <ligand>
        <name>glycerol</name>
        <dbReference type="ChEBI" id="CHEBI:17754"/>
    </ligand>
</feature>
<dbReference type="InterPro" id="IPR005999">
    <property type="entry name" value="Glycerol_kin"/>
</dbReference>
<dbReference type="InterPro" id="IPR018484">
    <property type="entry name" value="FGGY_N"/>
</dbReference>
<dbReference type="HAMAP" id="MF_00186">
    <property type="entry name" value="Glycerol_kin"/>
    <property type="match status" value="1"/>
</dbReference>
<feature type="binding site" evidence="9">
    <location>
        <position position="12"/>
    </location>
    <ligand>
        <name>sn-glycerol 3-phosphate</name>
        <dbReference type="ChEBI" id="CHEBI:57597"/>
    </ligand>
</feature>
<feature type="binding site" evidence="9">
    <location>
        <position position="415"/>
    </location>
    <ligand>
        <name>ATP</name>
        <dbReference type="ChEBI" id="CHEBI:30616"/>
    </ligand>
</feature>
<comment type="similarity">
    <text evidence="2 9 10">Belongs to the FGGY kinase family.</text>
</comment>
<evidence type="ECO:0000256" key="8">
    <source>
        <dbReference type="ARBA" id="ARBA00052101"/>
    </source>
</evidence>
<dbReference type="FunFam" id="3.30.420.40:FF:000008">
    <property type="entry name" value="Glycerol kinase"/>
    <property type="match status" value="1"/>
</dbReference>
<sequence length="501" mass="54121">MTTYVLSIDQGTTSSRAILFDQALRVVAVGQEEFAQHFPNSGWVEHDPEDLWSSTAAVCRSALERAGALPEQIAAIGVTNQRETTVVWDRETGKAIYNAIVWQDRRTADFCARLKADGNEPMVTEKTGLLLDPYFSGTKIAWILENVEGARARAEAGKLMFGTVDSWLIWRMTGGAVHATDATNASRTMLYDIRRGCWDEDLLKLLNIPASMLPEVKDSAADFGVTRPDLFGGRSIPILGNAGDQQAATVGQACFKPGMMKSTYGTGCFALLNVGETPVRSQNRLLTTVAYQLKGKPAYALEGSIFVAGAVVQWLRDGLQIIRSAAETQPLAEQADPAQSVYMVPAFTGLGTPHWDADARGAIYGLTRGTGPAELARAALESVGYQTRDLLEAMKGDWAAAAASAGETVLRVDGGMTASDWTMQFLADILGAPVDRPRVPETTALGAAWLAGMQAGVYPDQDGFAATWALDRRFTPAMEDGLRARKYAGWQDAVRRTLTRG</sequence>
<evidence type="ECO:0000259" key="11">
    <source>
        <dbReference type="Pfam" id="PF00370"/>
    </source>
</evidence>
<dbReference type="RefSeq" id="WP_184261901.1">
    <property type="nucleotide sequence ID" value="NZ_JACIIX010000002.1"/>
</dbReference>
<feature type="binding site" evidence="9">
    <location>
        <position position="12"/>
    </location>
    <ligand>
        <name>ADP</name>
        <dbReference type="ChEBI" id="CHEBI:456216"/>
    </ligand>
</feature>
<feature type="binding site" evidence="9">
    <location>
        <position position="16"/>
    </location>
    <ligand>
        <name>ADP</name>
        <dbReference type="ChEBI" id="CHEBI:456216"/>
    </ligand>
</feature>
<dbReference type="NCBIfam" id="NF000756">
    <property type="entry name" value="PRK00047.1"/>
    <property type="match status" value="1"/>
</dbReference>